<dbReference type="InterPro" id="IPR023631">
    <property type="entry name" value="Amidase_dom"/>
</dbReference>
<dbReference type="InterPro" id="IPR052739">
    <property type="entry name" value="FAAH2"/>
</dbReference>
<dbReference type="PANTHER" id="PTHR43372">
    <property type="entry name" value="FATTY-ACID AMIDE HYDROLASE"/>
    <property type="match status" value="1"/>
</dbReference>
<dbReference type="InterPro" id="IPR036928">
    <property type="entry name" value="AS_sf"/>
</dbReference>
<evidence type="ECO:0000313" key="4">
    <source>
        <dbReference type="Proteomes" id="UP000270296"/>
    </source>
</evidence>
<reference evidence="3 4" key="2">
    <citation type="submission" date="2018-11" db="EMBL/GenBank/DDBJ databases">
        <authorList>
            <consortium name="Pathogen Informatics"/>
        </authorList>
    </citation>
    <scope>NUCLEOTIDE SEQUENCE [LARGE SCALE GENOMIC DNA]</scope>
</reference>
<reference evidence="5" key="1">
    <citation type="submission" date="2016-06" db="UniProtKB">
        <authorList>
            <consortium name="WormBaseParasite"/>
        </authorList>
    </citation>
    <scope>IDENTIFICATION</scope>
</reference>
<dbReference type="OrthoDB" id="6428749at2759"/>
<feature type="domain" description="Amidase" evidence="2">
    <location>
        <begin position="37"/>
        <end position="261"/>
    </location>
</feature>
<keyword evidence="4" id="KW-1185">Reference proteome</keyword>
<protein>
    <submittedName>
        <fullName evidence="5">Amidase domain-containing protein</fullName>
    </submittedName>
</protein>
<evidence type="ECO:0000259" key="2">
    <source>
        <dbReference type="Pfam" id="PF01425"/>
    </source>
</evidence>
<dbReference type="SUPFAM" id="SSF75304">
    <property type="entry name" value="Amidase signature (AS) enzymes"/>
    <property type="match status" value="1"/>
</dbReference>
<dbReference type="GO" id="GO:0012505">
    <property type="term" value="C:endomembrane system"/>
    <property type="evidence" value="ECO:0007669"/>
    <property type="project" value="TreeGrafter"/>
</dbReference>
<evidence type="ECO:0000313" key="3">
    <source>
        <dbReference type="EMBL" id="VDP27605.1"/>
    </source>
</evidence>
<dbReference type="WBParaSite" id="SBAD_0001030901-mRNA-1">
    <property type="protein sequence ID" value="SBAD_0001030901-mRNA-1"/>
    <property type="gene ID" value="SBAD_0001030901"/>
</dbReference>
<dbReference type="Proteomes" id="UP000270296">
    <property type="component" value="Unassembled WGS sequence"/>
</dbReference>
<proteinExistence type="inferred from homology"/>
<evidence type="ECO:0000256" key="1">
    <source>
        <dbReference type="ARBA" id="ARBA00009199"/>
    </source>
</evidence>
<gene>
    <name evidence="3" type="ORF">SBAD_LOCUS9957</name>
</gene>
<dbReference type="PANTHER" id="PTHR43372:SF4">
    <property type="entry name" value="FATTY-ACID AMIDE HYDROLASE 2"/>
    <property type="match status" value="1"/>
</dbReference>
<dbReference type="AlphaFoldDB" id="A0A183J259"/>
<organism evidence="5">
    <name type="scientific">Soboliphyme baturini</name>
    <dbReference type="NCBI Taxonomy" id="241478"/>
    <lineage>
        <taxon>Eukaryota</taxon>
        <taxon>Metazoa</taxon>
        <taxon>Ecdysozoa</taxon>
        <taxon>Nematoda</taxon>
        <taxon>Enoplea</taxon>
        <taxon>Dorylaimia</taxon>
        <taxon>Dioctophymatida</taxon>
        <taxon>Dioctophymatoidea</taxon>
        <taxon>Soboliphymatidae</taxon>
        <taxon>Soboliphyme</taxon>
    </lineage>
</organism>
<evidence type="ECO:0000313" key="5">
    <source>
        <dbReference type="WBParaSite" id="SBAD_0001030901-mRNA-1"/>
    </source>
</evidence>
<dbReference type="Gene3D" id="3.90.1300.10">
    <property type="entry name" value="Amidase signature (AS) domain"/>
    <property type="match status" value="1"/>
</dbReference>
<dbReference type="InterPro" id="IPR020556">
    <property type="entry name" value="Amidase_CS"/>
</dbReference>
<sequence length="263" mass="28521">MFRSKRYVSALNESVLQLSAKKLAISIRRRHLTSTGLVETYIRRINQVNPEIHAVVAENFENALLEADRVDQIIASGNAPSETEAPFLGVPFTVKDCVFVRGLPCTAGIYLRKGMVCDEDAEIVRKMKAAGAILLAVTNVSECGMWWESVNGLFPRTNNPYDFRRTAGGSSGGEAALIAAGGSVIGIGSDIGGSIRIPAYFCGIFGHKPTSGTVSSVGFYPLCFGYQKIMHTPGPLCRFAEDLIPMLLVMSSDDHFKRELSVP</sequence>
<name>A0A183J259_9BILA</name>
<dbReference type="Pfam" id="PF01425">
    <property type="entry name" value="Amidase"/>
    <property type="match status" value="1"/>
</dbReference>
<accession>A0A183J259</accession>
<dbReference type="EMBL" id="UZAM01013401">
    <property type="protein sequence ID" value="VDP27605.1"/>
    <property type="molecule type" value="Genomic_DNA"/>
</dbReference>
<dbReference type="PROSITE" id="PS00571">
    <property type="entry name" value="AMIDASES"/>
    <property type="match status" value="1"/>
</dbReference>
<comment type="similarity">
    <text evidence="1">Belongs to the amidase family.</text>
</comment>